<keyword evidence="9" id="KW-0479">Metal-binding</keyword>
<accession>A0A514D8Z3</accession>
<keyword evidence="2 11" id="KW-0696">RNA-directed RNA polymerase</keyword>
<evidence type="ECO:0000256" key="3">
    <source>
        <dbReference type="ARBA" id="ARBA00022679"/>
    </source>
</evidence>
<protein>
    <recommendedName>
        <fullName evidence="1">RNA-directed RNA polymerase</fullName>
        <ecNumber evidence="1">2.7.7.48</ecNumber>
    </recommendedName>
    <alternativeName>
        <fullName evidence="7">RNA replicase beta chain</fullName>
    </alternativeName>
</protein>
<feature type="binding site" evidence="9">
    <location>
        <position position="321"/>
    </location>
    <ligand>
        <name>Mg(2+)</name>
        <dbReference type="ChEBI" id="CHEBI:18420"/>
        <label>2</label>
    </ligand>
</feature>
<evidence type="ECO:0000256" key="2">
    <source>
        <dbReference type="ARBA" id="ARBA00022484"/>
    </source>
</evidence>
<dbReference type="Pfam" id="PF03431">
    <property type="entry name" value="RNA_replicase_B"/>
    <property type="match status" value="1"/>
</dbReference>
<keyword evidence="6" id="KW-0693">Viral RNA replication</keyword>
<proteinExistence type="predicted"/>
<evidence type="ECO:0000259" key="10">
    <source>
        <dbReference type="PROSITE" id="PS50522"/>
    </source>
</evidence>
<name>A0A514D8Z3_9VIRU</name>
<keyword evidence="3" id="KW-0808">Transferase</keyword>
<feature type="binding site" evidence="9">
    <location>
        <position position="417"/>
    </location>
    <ligand>
        <name>Mg(2+)</name>
        <dbReference type="ChEBI" id="CHEBI:18420"/>
        <label>2</label>
    </ligand>
</feature>
<feature type="domain" description="RdRp catalytic" evidence="10">
    <location>
        <begin position="306"/>
        <end position="449"/>
    </location>
</feature>
<comment type="cofactor">
    <cofactor evidence="9">
        <name>Mg(2+)</name>
        <dbReference type="ChEBI" id="CHEBI:18420"/>
    </cofactor>
    <text evidence="9">Binds 2 Mg(2+) per subunit.</text>
</comment>
<feature type="binding site" evidence="9">
    <location>
        <position position="418"/>
    </location>
    <ligand>
        <name>Mg(2+)</name>
        <dbReference type="ChEBI" id="CHEBI:18420"/>
        <label>2</label>
    </ligand>
</feature>
<evidence type="ECO:0000256" key="4">
    <source>
        <dbReference type="ARBA" id="ARBA00022695"/>
    </source>
</evidence>
<evidence type="ECO:0000256" key="7">
    <source>
        <dbReference type="ARBA" id="ARBA00030248"/>
    </source>
</evidence>
<dbReference type="InterPro" id="IPR007096">
    <property type="entry name" value="RNA-dir_Rpol_cat_phage"/>
</dbReference>
<dbReference type="EMBL" id="MN035243">
    <property type="protein sequence ID" value="QDH90078.1"/>
    <property type="molecule type" value="Genomic_RNA"/>
</dbReference>
<dbReference type="GO" id="GO:0003968">
    <property type="term" value="F:RNA-directed RNA polymerase activity"/>
    <property type="evidence" value="ECO:0007669"/>
    <property type="project" value="UniProtKB-KW"/>
</dbReference>
<evidence type="ECO:0000256" key="8">
    <source>
        <dbReference type="ARBA" id="ARBA00048744"/>
    </source>
</evidence>
<dbReference type="GO" id="GO:0000166">
    <property type="term" value="F:nucleotide binding"/>
    <property type="evidence" value="ECO:0007669"/>
    <property type="project" value="UniProtKB-KW"/>
</dbReference>
<keyword evidence="4" id="KW-0548">Nucleotidyltransferase</keyword>
<evidence type="ECO:0000256" key="6">
    <source>
        <dbReference type="ARBA" id="ARBA00022953"/>
    </source>
</evidence>
<evidence type="ECO:0000256" key="9">
    <source>
        <dbReference type="PIRSR" id="PIRSR605093-1"/>
    </source>
</evidence>
<dbReference type="EC" id="2.7.7.48" evidence="1"/>
<evidence type="ECO:0000313" key="11">
    <source>
        <dbReference type="EMBL" id="QDH90078.1"/>
    </source>
</evidence>
<keyword evidence="9" id="KW-0460">Magnesium</keyword>
<keyword evidence="5" id="KW-0547">Nucleotide-binding</keyword>
<evidence type="ECO:0000256" key="1">
    <source>
        <dbReference type="ARBA" id="ARBA00012494"/>
    </source>
</evidence>
<dbReference type="GO" id="GO:0046872">
    <property type="term" value="F:metal ion binding"/>
    <property type="evidence" value="ECO:0007669"/>
    <property type="project" value="UniProtKB-KW"/>
</dbReference>
<dbReference type="InterPro" id="IPR005093">
    <property type="entry name" value="RNArep_beta"/>
</dbReference>
<dbReference type="GO" id="GO:0039694">
    <property type="term" value="P:viral RNA genome replication"/>
    <property type="evidence" value="ECO:0007669"/>
    <property type="project" value="InterPro"/>
</dbReference>
<comment type="catalytic activity">
    <reaction evidence="8">
        <text>RNA(n) + a ribonucleoside 5'-triphosphate = RNA(n+1) + diphosphate</text>
        <dbReference type="Rhea" id="RHEA:21248"/>
        <dbReference type="Rhea" id="RHEA-COMP:14527"/>
        <dbReference type="Rhea" id="RHEA-COMP:17342"/>
        <dbReference type="ChEBI" id="CHEBI:33019"/>
        <dbReference type="ChEBI" id="CHEBI:61557"/>
        <dbReference type="ChEBI" id="CHEBI:140395"/>
        <dbReference type="EC" id="2.7.7.48"/>
    </reaction>
</comment>
<reference evidence="11" key="1">
    <citation type="submission" date="2019-05" db="EMBL/GenBank/DDBJ databases">
        <title>Metatranscriptomic reconstruction reveals RNA viruses with the potential to shape carbon cycling in soil.</title>
        <authorList>
            <person name="Starr E.P."/>
            <person name="Nuccio E."/>
            <person name="Pett-Ridge J."/>
            <person name="Banfield J.F."/>
            <person name="Firestone M.K."/>
        </authorList>
    </citation>
    <scope>NUCLEOTIDE SEQUENCE</scope>
    <source>
        <strain evidence="11">H1_Bulk_Litter_6_scaffold_246</strain>
    </source>
</reference>
<sequence>MKSPIVLLLSLLDDFSRLEPGVQGLKRDLQTLKRRYKHEGYGLFAVTLPSIGKALDQGLASGRFTCPYGFAKAKGSAIPRLFSGMLSEVFVPVTGCLKETPNQGVITNLRQICYLFKKVTLTDESDVYLDLKAKRSFLATDEIAASLVLEDRVAHMLRLVSKYVLPDLDSQESELATYKHGPGAVVEGLSSNQKWSELFNAIENDSFDILSYGLNDFFAIARESEVLEEKVLDLSKGSTLEDMASRSCARLISVPKNSTSRRTITVEPLVKQYCQQGLNILLRDSIARCKILSNSLALTDQTVNQKLALEGSLLDNWATIDLSSASDRLSLTVVEAIFGAKETFHGLMMDSRSTHVQCDLFTAELSKFAGMGNALTFPVQSVCFTVIGIAAILDKAGRKPTYRNVLGASRHIRCYGDDIIVTSEYAHQVVIWLERCGLKVNNDKSFLTGKFKESCGVDAYNGVEVTPLYLRHRPDQPSTEPSALQSLVEFSNHMWLKCYYKAADCIRREVEDRLGETLPLVSSRTAVLGWHTRLDAMEPHKWNRRLHRLETRAYALKPLKRRDRLDGFAALLKFFHVPLLGRGRGHLEKTAIRYKTLIRRTWVPTET</sequence>
<evidence type="ECO:0000256" key="5">
    <source>
        <dbReference type="ARBA" id="ARBA00022741"/>
    </source>
</evidence>
<gene>
    <name evidence="11" type="ORF">H1BulkLitter6246_000004</name>
</gene>
<dbReference type="PROSITE" id="PS50522">
    <property type="entry name" value="RDRP_PHAGE"/>
    <property type="match status" value="1"/>
</dbReference>
<organism evidence="11">
    <name type="scientific">Leviviridae sp</name>
    <dbReference type="NCBI Taxonomy" id="2027243"/>
    <lineage>
        <taxon>Viruses</taxon>
        <taxon>Riboviria</taxon>
        <taxon>Orthornavirae</taxon>
        <taxon>Lenarviricota</taxon>
        <taxon>Leviviricetes</taxon>
        <taxon>Norzivirales</taxon>
        <taxon>Fiersviridae</taxon>
    </lineage>
</organism>